<keyword evidence="3" id="KW-0408">Iron</keyword>
<dbReference type="GeneID" id="7839452"/>
<keyword evidence="2" id="KW-0406">Ion transport</keyword>
<protein>
    <submittedName>
        <fullName evidence="4">Frataxin-like domain protein</fullName>
    </submittedName>
</protein>
<evidence type="ECO:0000256" key="3">
    <source>
        <dbReference type="ARBA" id="ARBA00023004"/>
    </source>
</evidence>
<dbReference type="GO" id="GO:0006826">
    <property type="term" value="P:iron ion transport"/>
    <property type="evidence" value="ECO:0007669"/>
    <property type="project" value="UniProtKB-KW"/>
</dbReference>
<dbReference type="EMBL" id="GG662621">
    <property type="protein sequence ID" value="EAS00363.2"/>
    <property type="molecule type" value="Genomic_DNA"/>
</dbReference>
<accession>I7M2G8</accession>
<evidence type="ECO:0000256" key="1">
    <source>
        <dbReference type="ARBA" id="ARBA00008183"/>
    </source>
</evidence>
<dbReference type="PROSITE" id="PS50810">
    <property type="entry name" value="FRATAXIN_2"/>
    <property type="match status" value="1"/>
</dbReference>
<dbReference type="KEGG" id="tet:TTHERM_00219360"/>
<dbReference type="GO" id="GO:0005737">
    <property type="term" value="C:cytoplasm"/>
    <property type="evidence" value="ECO:0007669"/>
    <property type="project" value="UniProtKB-ARBA"/>
</dbReference>
<sequence length="164" mass="19961">MLSLTKRVLNLVKIVKKTHLIHKPQYNLLQNVDRLKSKPKIQEKPIPFIEKEDFQGEANLLLYRLEKAFQDLRQYEEKINNIDRFNENDDEDYKLQIDIKEVGVYQVYTDFNQRQIYLFSPISGLFKYYYDKNTEMWKSNKDEHFLIEHLTREISKYCKGYLQL</sequence>
<dbReference type="Gene3D" id="3.30.920.10">
    <property type="entry name" value="Frataxin/CyaY"/>
    <property type="match status" value="1"/>
</dbReference>
<dbReference type="STRING" id="312017.I7M2G8"/>
<dbReference type="InterPro" id="IPR036524">
    <property type="entry name" value="Frataxin/CyaY_sf"/>
</dbReference>
<keyword evidence="5" id="KW-1185">Reference proteome</keyword>
<name>I7M2G8_TETTS</name>
<proteinExistence type="inferred from homology"/>
<dbReference type="AlphaFoldDB" id="I7M2G8"/>
<dbReference type="RefSeq" id="XP_001020608.2">
    <property type="nucleotide sequence ID" value="XM_001020608.2"/>
</dbReference>
<organism evidence="4 5">
    <name type="scientific">Tetrahymena thermophila (strain SB210)</name>
    <dbReference type="NCBI Taxonomy" id="312017"/>
    <lineage>
        <taxon>Eukaryota</taxon>
        <taxon>Sar</taxon>
        <taxon>Alveolata</taxon>
        <taxon>Ciliophora</taxon>
        <taxon>Intramacronucleata</taxon>
        <taxon>Oligohymenophorea</taxon>
        <taxon>Hymenostomatida</taxon>
        <taxon>Tetrahymenina</taxon>
        <taxon>Tetrahymenidae</taxon>
        <taxon>Tetrahymena</taxon>
    </lineage>
</organism>
<gene>
    <name evidence="4" type="ORF">TTHERM_00219360</name>
</gene>
<dbReference type="InterPro" id="IPR002908">
    <property type="entry name" value="Frataxin/CyaY"/>
</dbReference>
<evidence type="ECO:0000313" key="5">
    <source>
        <dbReference type="Proteomes" id="UP000009168"/>
    </source>
</evidence>
<dbReference type="eggNOG" id="ENOG502SFD3">
    <property type="taxonomic scope" value="Eukaryota"/>
</dbReference>
<dbReference type="Pfam" id="PF01491">
    <property type="entry name" value="Frataxin_Cyay"/>
    <property type="match status" value="1"/>
</dbReference>
<dbReference type="SMART" id="SM01219">
    <property type="entry name" value="Frataxin_Cyay"/>
    <property type="match status" value="1"/>
</dbReference>
<comment type="similarity">
    <text evidence="1">Belongs to the frataxin family.</text>
</comment>
<dbReference type="Proteomes" id="UP000009168">
    <property type="component" value="Unassembled WGS sequence"/>
</dbReference>
<dbReference type="OrthoDB" id="282892at2759"/>
<evidence type="ECO:0000313" key="4">
    <source>
        <dbReference type="EMBL" id="EAS00363.2"/>
    </source>
</evidence>
<keyword evidence="2" id="KW-0813">Transport</keyword>
<reference evidence="5" key="1">
    <citation type="journal article" date="2006" name="PLoS Biol.">
        <title>Macronuclear genome sequence of the ciliate Tetrahymena thermophila, a model eukaryote.</title>
        <authorList>
            <person name="Eisen J.A."/>
            <person name="Coyne R.S."/>
            <person name="Wu M."/>
            <person name="Wu D."/>
            <person name="Thiagarajan M."/>
            <person name="Wortman J.R."/>
            <person name="Badger J.H."/>
            <person name="Ren Q."/>
            <person name="Amedeo P."/>
            <person name="Jones K.M."/>
            <person name="Tallon L.J."/>
            <person name="Delcher A.L."/>
            <person name="Salzberg S.L."/>
            <person name="Silva J.C."/>
            <person name="Haas B.J."/>
            <person name="Majoros W.H."/>
            <person name="Farzad M."/>
            <person name="Carlton J.M."/>
            <person name="Smith R.K. Jr."/>
            <person name="Garg J."/>
            <person name="Pearlman R.E."/>
            <person name="Karrer K.M."/>
            <person name="Sun L."/>
            <person name="Manning G."/>
            <person name="Elde N.C."/>
            <person name="Turkewitz A.P."/>
            <person name="Asai D.J."/>
            <person name="Wilkes D.E."/>
            <person name="Wang Y."/>
            <person name="Cai H."/>
            <person name="Collins K."/>
            <person name="Stewart B.A."/>
            <person name="Lee S.R."/>
            <person name="Wilamowska K."/>
            <person name="Weinberg Z."/>
            <person name="Ruzzo W.L."/>
            <person name="Wloga D."/>
            <person name="Gaertig J."/>
            <person name="Frankel J."/>
            <person name="Tsao C.-C."/>
            <person name="Gorovsky M.A."/>
            <person name="Keeling P.J."/>
            <person name="Waller R.F."/>
            <person name="Patron N.J."/>
            <person name="Cherry J.M."/>
            <person name="Stover N.A."/>
            <person name="Krieger C.J."/>
            <person name="del Toro C."/>
            <person name="Ryder H.F."/>
            <person name="Williamson S.C."/>
            <person name="Barbeau R.A."/>
            <person name="Hamilton E.P."/>
            <person name="Orias E."/>
        </authorList>
    </citation>
    <scope>NUCLEOTIDE SEQUENCE [LARGE SCALE GENOMIC DNA]</scope>
    <source>
        <strain evidence="5">SB210</strain>
    </source>
</reference>
<dbReference type="InParanoid" id="I7M2G8"/>
<keyword evidence="2" id="KW-0410">Iron transport</keyword>
<evidence type="ECO:0000256" key="2">
    <source>
        <dbReference type="ARBA" id="ARBA00022496"/>
    </source>
</evidence>
<dbReference type="GO" id="GO:0008199">
    <property type="term" value="F:ferric iron binding"/>
    <property type="evidence" value="ECO:0007669"/>
    <property type="project" value="InterPro"/>
</dbReference>
<dbReference type="GO" id="GO:0016226">
    <property type="term" value="P:iron-sulfur cluster assembly"/>
    <property type="evidence" value="ECO:0007669"/>
    <property type="project" value="InterPro"/>
</dbReference>
<dbReference type="SUPFAM" id="SSF55387">
    <property type="entry name" value="Frataxin/Nqo15-like"/>
    <property type="match status" value="1"/>
</dbReference>